<dbReference type="AlphaFoldDB" id="A0A815A6V1"/>
<accession>A0A815A6V1</accession>
<dbReference type="OrthoDB" id="534912at2759"/>
<dbReference type="InterPro" id="IPR024041">
    <property type="entry name" value="NH4_transpt_AmtB-like_dom"/>
</dbReference>
<keyword evidence="3 6" id="KW-0812">Transmembrane</keyword>
<evidence type="ECO:0000256" key="3">
    <source>
        <dbReference type="ARBA" id="ARBA00022692"/>
    </source>
</evidence>
<dbReference type="PANTHER" id="PTHR11730:SF60">
    <property type="entry name" value="RH50, ISOFORM D"/>
    <property type="match status" value="1"/>
</dbReference>
<evidence type="ECO:0000313" key="8">
    <source>
        <dbReference type="EMBL" id="CAF1252609.1"/>
    </source>
</evidence>
<evidence type="ECO:0000256" key="5">
    <source>
        <dbReference type="ARBA" id="ARBA00023136"/>
    </source>
</evidence>
<gene>
    <name evidence="8" type="ORF">EDS130_LOCUS28061</name>
</gene>
<reference evidence="8" key="1">
    <citation type="submission" date="2021-02" db="EMBL/GenBank/DDBJ databases">
        <authorList>
            <person name="Nowell W R."/>
        </authorList>
    </citation>
    <scope>NUCLEOTIDE SEQUENCE</scope>
</reference>
<feature type="transmembrane region" description="Helical" evidence="6">
    <location>
        <begin position="123"/>
        <end position="141"/>
    </location>
</feature>
<evidence type="ECO:0000256" key="2">
    <source>
        <dbReference type="ARBA" id="ARBA00011036"/>
    </source>
</evidence>
<proteinExistence type="inferred from homology"/>
<dbReference type="EMBL" id="CAJNOJ010000181">
    <property type="protein sequence ID" value="CAF1252609.1"/>
    <property type="molecule type" value="Genomic_DNA"/>
</dbReference>
<feature type="transmembrane region" description="Helical" evidence="6">
    <location>
        <begin position="7"/>
        <end position="27"/>
    </location>
</feature>
<name>A0A815A6V1_ADIRI</name>
<dbReference type="GO" id="GO:0097272">
    <property type="term" value="P:ammonium homeostasis"/>
    <property type="evidence" value="ECO:0007669"/>
    <property type="project" value="TreeGrafter"/>
</dbReference>
<dbReference type="Proteomes" id="UP000663852">
    <property type="component" value="Unassembled WGS sequence"/>
</dbReference>
<organism evidence="8 9">
    <name type="scientific">Adineta ricciae</name>
    <name type="common">Rotifer</name>
    <dbReference type="NCBI Taxonomy" id="249248"/>
    <lineage>
        <taxon>Eukaryota</taxon>
        <taxon>Metazoa</taxon>
        <taxon>Spiralia</taxon>
        <taxon>Gnathifera</taxon>
        <taxon>Rotifera</taxon>
        <taxon>Eurotatoria</taxon>
        <taxon>Bdelloidea</taxon>
        <taxon>Adinetida</taxon>
        <taxon>Adinetidae</taxon>
        <taxon>Adineta</taxon>
    </lineage>
</organism>
<dbReference type="GO" id="GO:0005886">
    <property type="term" value="C:plasma membrane"/>
    <property type="evidence" value="ECO:0007669"/>
    <property type="project" value="InterPro"/>
</dbReference>
<dbReference type="GO" id="GO:0008519">
    <property type="term" value="F:ammonium channel activity"/>
    <property type="evidence" value="ECO:0007669"/>
    <property type="project" value="InterPro"/>
</dbReference>
<comment type="caution">
    <text evidence="8">The sequence shown here is derived from an EMBL/GenBank/DDBJ whole genome shotgun (WGS) entry which is preliminary data.</text>
</comment>
<evidence type="ECO:0000259" key="7">
    <source>
        <dbReference type="Pfam" id="PF00909"/>
    </source>
</evidence>
<evidence type="ECO:0000256" key="4">
    <source>
        <dbReference type="ARBA" id="ARBA00022989"/>
    </source>
</evidence>
<evidence type="ECO:0000313" key="9">
    <source>
        <dbReference type="Proteomes" id="UP000663852"/>
    </source>
</evidence>
<dbReference type="Gene3D" id="1.10.3430.10">
    <property type="entry name" value="Ammonium transporter AmtB like domains"/>
    <property type="match status" value="1"/>
</dbReference>
<dbReference type="PANTHER" id="PTHR11730">
    <property type="entry name" value="AMMONIUM TRANSPORTER"/>
    <property type="match status" value="1"/>
</dbReference>
<dbReference type="InterPro" id="IPR002229">
    <property type="entry name" value="RhesusRHD"/>
</dbReference>
<feature type="transmembrane region" description="Helical" evidence="6">
    <location>
        <begin position="51"/>
        <end position="74"/>
    </location>
</feature>
<comment type="subcellular location">
    <subcellularLocation>
        <location evidence="1">Membrane</location>
        <topology evidence="1">Multi-pass membrane protein</topology>
    </subcellularLocation>
</comment>
<protein>
    <recommendedName>
        <fullName evidence="7">Ammonium transporter AmtB-like domain-containing protein</fullName>
    </recommendedName>
</protein>
<feature type="transmembrane region" description="Helical" evidence="6">
    <location>
        <begin position="81"/>
        <end position="103"/>
    </location>
</feature>
<dbReference type="SUPFAM" id="SSF111352">
    <property type="entry name" value="Ammonium transporter"/>
    <property type="match status" value="1"/>
</dbReference>
<comment type="similarity">
    <text evidence="2">Belongs to the ammonium transporter (TC 2.A.49) family. Rh subfamily.</text>
</comment>
<feature type="domain" description="Ammonium transporter AmtB-like" evidence="7">
    <location>
        <begin position="49"/>
        <end position="183"/>
    </location>
</feature>
<dbReference type="PRINTS" id="PR00342">
    <property type="entry name" value="RHESUSRHD"/>
</dbReference>
<dbReference type="Pfam" id="PF00909">
    <property type="entry name" value="Ammonium_transp"/>
    <property type="match status" value="1"/>
</dbReference>
<evidence type="ECO:0000256" key="1">
    <source>
        <dbReference type="ARBA" id="ARBA00004141"/>
    </source>
</evidence>
<keyword evidence="4 6" id="KW-1133">Transmembrane helix</keyword>
<sequence length="199" mass="23099">MGDYRTYLFPIVLFLLQTAFTVLLGLYSEYEYFPVSNVTDFENPPRGLVEFYYSMFTDIHVMMFIGFGFLMTFLSHYSYSAIGFNFILCAFTVEWAVIMRGFIFDWNDTKQKFIVDVRSLSTADFVSASILISMGAVLGQVSPLQLIIMAFFEVPLQVVNEWIGTYYFCANDAGESMFVHVFGKNRRRCNRDVLYFTFL</sequence>
<evidence type="ECO:0000256" key="6">
    <source>
        <dbReference type="SAM" id="Phobius"/>
    </source>
</evidence>
<dbReference type="InterPro" id="IPR029020">
    <property type="entry name" value="Ammonium/urea_transptr"/>
</dbReference>
<keyword evidence="5 6" id="KW-0472">Membrane</keyword>